<dbReference type="EMBL" id="CAFBON010000001">
    <property type="protein sequence ID" value="CAB4972777.1"/>
    <property type="molecule type" value="Genomic_DNA"/>
</dbReference>
<name>A0A6J7LWR8_9ZZZZ</name>
<dbReference type="AlphaFoldDB" id="A0A6J7LWR8"/>
<sequence length="177" mass="18189">MTRTARLLAGCTLIAAVGLFPTMQANAAPSNGGVLATFEGRTINLAQSWGAATACTSDGVTTQCFRSVAEMDQVLDSVASSASISPLAMCTTSLRLYSGISYSATVLQLSSRGTAINLSTYGFDNMTSSYQVGACGSTFYDGANRVAPTYPGPTGANAASSSMLTGWDNRVSSVYIA</sequence>
<reference evidence="2" key="1">
    <citation type="submission" date="2020-05" db="EMBL/GenBank/DDBJ databases">
        <authorList>
            <person name="Chiriac C."/>
            <person name="Salcher M."/>
            <person name="Ghai R."/>
            <person name="Kavagutti S V."/>
        </authorList>
    </citation>
    <scope>NUCLEOTIDE SEQUENCE</scope>
</reference>
<gene>
    <name evidence="1" type="ORF">UFOPK3001_00083</name>
    <name evidence="2" type="ORF">UFOPK3954_00027</name>
</gene>
<evidence type="ECO:0000313" key="2">
    <source>
        <dbReference type="EMBL" id="CAB4972777.1"/>
    </source>
</evidence>
<accession>A0A6J7LWR8</accession>
<dbReference type="EMBL" id="CAFAAJ010000003">
    <property type="protein sequence ID" value="CAB4789126.1"/>
    <property type="molecule type" value="Genomic_DNA"/>
</dbReference>
<protein>
    <submittedName>
        <fullName evidence="2">Unannotated protein</fullName>
    </submittedName>
</protein>
<evidence type="ECO:0000313" key="1">
    <source>
        <dbReference type="EMBL" id="CAB4789126.1"/>
    </source>
</evidence>
<organism evidence="2">
    <name type="scientific">freshwater metagenome</name>
    <dbReference type="NCBI Taxonomy" id="449393"/>
    <lineage>
        <taxon>unclassified sequences</taxon>
        <taxon>metagenomes</taxon>
        <taxon>ecological metagenomes</taxon>
    </lineage>
</organism>
<proteinExistence type="predicted"/>